<name>A0A412G700_9FIRM</name>
<dbReference type="AlphaFoldDB" id="A0A412G700"/>
<keyword evidence="1" id="KW-0472">Membrane</keyword>
<dbReference type="RefSeq" id="WP_117892974.1">
    <property type="nucleotide sequence ID" value="NZ_CABJCV010000001.1"/>
</dbReference>
<feature type="transmembrane region" description="Helical" evidence="1">
    <location>
        <begin position="106"/>
        <end position="127"/>
    </location>
</feature>
<evidence type="ECO:0000256" key="1">
    <source>
        <dbReference type="SAM" id="Phobius"/>
    </source>
</evidence>
<organism evidence="2 3">
    <name type="scientific">Holdemania filiformis</name>
    <dbReference type="NCBI Taxonomy" id="61171"/>
    <lineage>
        <taxon>Bacteria</taxon>
        <taxon>Bacillati</taxon>
        <taxon>Bacillota</taxon>
        <taxon>Erysipelotrichia</taxon>
        <taxon>Erysipelotrichales</taxon>
        <taxon>Erysipelotrichaceae</taxon>
        <taxon>Holdemania</taxon>
    </lineage>
</organism>
<reference evidence="2 3" key="1">
    <citation type="submission" date="2018-08" db="EMBL/GenBank/DDBJ databases">
        <title>A genome reference for cultivated species of the human gut microbiota.</title>
        <authorList>
            <person name="Zou Y."/>
            <person name="Xue W."/>
            <person name="Luo G."/>
        </authorList>
    </citation>
    <scope>NUCLEOTIDE SEQUENCE [LARGE SCALE GENOMIC DNA]</scope>
    <source>
        <strain evidence="2 3">AF24-29</strain>
    </source>
</reference>
<keyword evidence="1" id="KW-1133">Transmembrane helix</keyword>
<comment type="caution">
    <text evidence="2">The sequence shown here is derived from an EMBL/GenBank/DDBJ whole genome shotgun (WGS) entry which is preliminary data.</text>
</comment>
<evidence type="ECO:0000313" key="3">
    <source>
        <dbReference type="Proteomes" id="UP000284178"/>
    </source>
</evidence>
<feature type="transmembrane region" description="Helical" evidence="1">
    <location>
        <begin position="165"/>
        <end position="185"/>
    </location>
</feature>
<keyword evidence="1" id="KW-0812">Transmembrane</keyword>
<proteinExistence type="predicted"/>
<sequence>MGEKGEKLFWTGVDRVMNIVLLGFLWLICSLPVITIGASSTALNVAMSDYVRGDCYSVMKSFFTAFRQHWPLATKIWLIHLIVIAVLLWDLIYYRTGESTQDVLGATVAAVGLMLVFFELLMVYAVLAEFPGLTVKTALVRALDLAFTCFFESLSIAVLTLAVPVAVFFLLPGFLPALPGLIAYLDWQILPKMFQKAKFKKGNREQNRAVRKQNQ</sequence>
<gene>
    <name evidence="2" type="ORF">DWY25_01950</name>
</gene>
<dbReference type="InterPro" id="IPR006938">
    <property type="entry name" value="DUF624"/>
</dbReference>
<dbReference type="EMBL" id="QRUP01000001">
    <property type="protein sequence ID" value="RGR77078.1"/>
    <property type="molecule type" value="Genomic_DNA"/>
</dbReference>
<keyword evidence="3" id="KW-1185">Reference proteome</keyword>
<feature type="transmembrane region" description="Helical" evidence="1">
    <location>
        <begin position="20"/>
        <end position="43"/>
    </location>
</feature>
<accession>A0A412G700</accession>
<evidence type="ECO:0000313" key="2">
    <source>
        <dbReference type="EMBL" id="RGR77078.1"/>
    </source>
</evidence>
<feature type="transmembrane region" description="Helical" evidence="1">
    <location>
        <begin position="76"/>
        <end position="94"/>
    </location>
</feature>
<dbReference type="Proteomes" id="UP000284178">
    <property type="component" value="Unassembled WGS sequence"/>
</dbReference>
<dbReference type="GeneID" id="83014172"/>
<dbReference type="Pfam" id="PF04854">
    <property type="entry name" value="DUF624"/>
    <property type="match status" value="1"/>
</dbReference>
<protein>
    <submittedName>
        <fullName evidence="2">DUF624 domain-containing protein</fullName>
    </submittedName>
</protein>